<keyword evidence="1" id="KW-0251">Elongation factor</keyword>
<keyword evidence="1" id="KW-0648">Protein biosynthesis</keyword>
<reference evidence="2" key="1">
    <citation type="journal article" date="2019" name="Curr. Biol.">
        <title>Genome Sequence of Striga asiatica Provides Insight into the Evolution of Plant Parasitism.</title>
        <authorList>
            <person name="Yoshida S."/>
            <person name="Kim S."/>
            <person name="Wafula E.K."/>
            <person name="Tanskanen J."/>
            <person name="Kim Y.M."/>
            <person name="Honaas L."/>
            <person name="Yang Z."/>
            <person name="Spallek T."/>
            <person name="Conn C.E."/>
            <person name="Ichihashi Y."/>
            <person name="Cheong K."/>
            <person name="Cui S."/>
            <person name="Der J.P."/>
            <person name="Gundlach H."/>
            <person name="Jiao Y."/>
            <person name="Hori C."/>
            <person name="Ishida J.K."/>
            <person name="Kasahara H."/>
            <person name="Kiba T."/>
            <person name="Kim M.S."/>
            <person name="Koo N."/>
            <person name="Laohavisit A."/>
            <person name="Lee Y.H."/>
            <person name="Lumba S."/>
            <person name="McCourt P."/>
            <person name="Mortimer J.C."/>
            <person name="Mutuku J.M."/>
            <person name="Nomura T."/>
            <person name="Sasaki-Sekimoto Y."/>
            <person name="Seto Y."/>
            <person name="Wang Y."/>
            <person name="Wakatake T."/>
            <person name="Sakakibara H."/>
            <person name="Demura T."/>
            <person name="Yamaguchi S."/>
            <person name="Yoneyama K."/>
            <person name="Manabe R.I."/>
            <person name="Nelson D.C."/>
            <person name="Schulman A.H."/>
            <person name="Timko M.P."/>
            <person name="dePamphilis C.W."/>
            <person name="Choi D."/>
            <person name="Shirasu K."/>
        </authorList>
    </citation>
    <scope>NUCLEOTIDE SEQUENCE [LARGE SCALE GENOMIC DNA]</scope>
    <source>
        <strain evidence="2">cv. UVA1</strain>
    </source>
</reference>
<keyword evidence="2" id="KW-1185">Reference proteome</keyword>
<proteinExistence type="predicted"/>
<dbReference type="Proteomes" id="UP000325081">
    <property type="component" value="Unassembled WGS sequence"/>
</dbReference>
<protein>
    <submittedName>
        <fullName evidence="1">Translation elongation factor EF1A</fullName>
    </submittedName>
</protein>
<gene>
    <name evidence="1" type="ORF">STAS_17574</name>
</gene>
<dbReference type="EMBL" id="BKCP01005994">
    <property type="protein sequence ID" value="GER40878.1"/>
    <property type="molecule type" value="Genomic_DNA"/>
</dbReference>
<comment type="caution">
    <text evidence="1">The sequence shown here is derived from an EMBL/GenBank/DDBJ whole genome shotgun (WGS) entry which is preliminary data.</text>
</comment>
<sequence>MVGVLGSPKRLGLLPLPTARHLLSAWCRWFCLVLAGSPVVRPDRGRRLSNDVHCSLLEIGCSRSTKKSVSAVGQGCFRPGAVRPASVTEELDSDSPEKWGLNRERLGFRLGGDVAAGFWGKAGNHGGDEPQTDSREICCSATRRNEGNGLKFLVKKRMAAAQELLLA</sequence>
<name>A0A5A7Q7D2_STRAF</name>
<dbReference type="GO" id="GO:0003746">
    <property type="term" value="F:translation elongation factor activity"/>
    <property type="evidence" value="ECO:0007669"/>
    <property type="project" value="UniProtKB-KW"/>
</dbReference>
<evidence type="ECO:0000313" key="2">
    <source>
        <dbReference type="Proteomes" id="UP000325081"/>
    </source>
</evidence>
<accession>A0A5A7Q7D2</accession>
<dbReference type="AlphaFoldDB" id="A0A5A7Q7D2"/>
<evidence type="ECO:0000313" key="1">
    <source>
        <dbReference type="EMBL" id="GER40878.1"/>
    </source>
</evidence>
<organism evidence="1 2">
    <name type="scientific">Striga asiatica</name>
    <name type="common">Asiatic witchweed</name>
    <name type="synonym">Buchnera asiatica</name>
    <dbReference type="NCBI Taxonomy" id="4170"/>
    <lineage>
        <taxon>Eukaryota</taxon>
        <taxon>Viridiplantae</taxon>
        <taxon>Streptophyta</taxon>
        <taxon>Embryophyta</taxon>
        <taxon>Tracheophyta</taxon>
        <taxon>Spermatophyta</taxon>
        <taxon>Magnoliopsida</taxon>
        <taxon>eudicotyledons</taxon>
        <taxon>Gunneridae</taxon>
        <taxon>Pentapetalae</taxon>
        <taxon>asterids</taxon>
        <taxon>lamiids</taxon>
        <taxon>Lamiales</taxon>
        <taxon>Orobanchaceae</taxon>
        <taxon>Buchnereae</taxon>
        <taxon>Striga</taxon>
    </lineage>
</organism>